<organism evidence="2">
    <name type="scientific">Anopheles darlingi</name>
    <name type="common">Mosquito</name>
    <dbReference type="NCBI Taxonomy" id="43151"/>
    <lineage>
        <taxon>Eukaryota</taxon>
        <taxon>Metazoa</taxon>
        <taxon>Ecdysozoa</taxon>
        <taxon>Arthropoda</taxon>
        <taxon>Hexapoda</taxon>
        <taxon>Insecta</taxon>
        <taxon>Pterygota</taxon>
        <taxon>Neoptera</taxon>
        <taxon>Endopterygota</taxon>
        <taxon>Diptera</taxon>
        <taxon>Nematocera</taxon>
        <taxon>Culicoidea</taxon>
        <taxon>Culicidae</taxon>
        <taxon>Anophelinae</taxon>
        <taxon>Anopheles</taxon>
    </lineage>
</organism>
<sequence>MFHFILMLLLLLLLLLLLNGGYVVLFSPSDTRFGWLGRFPRFRLFRQHFNHQKQDSIILSKHEMVGPAVPRPHSAHHSTLKDHSNSEWH</sequence>
<evidence type="ECO:0000256" key="1">
    <source>
        <dbReference type="SAM" id="MobiDB-lite"/>
    </source>
</evidence>
<reference evidence="2" key="1">
    <citation type="submission" date="2018-01" db="EMBL/GenBank/DDBJ databases">
        <title>An insight into the sialome of Amazonian anophelines.</title>
        <authorList>
            <person name="Ribeiro J.M."/>
            <person name="Scarpassa V."/>
            <person name="Calvo E."/>
        </authorList>
    </citation>
    <scope>NUCLEOTIDE SEQUENCE</scope>
</reference>
<proteinExistence type="predicted"/>
<feature type="region of interest" description="Disordered" evidence="1">
    <location>
        <begin position="67"/>
        <end position="89"/>
    </location>
</feature>
<feature type="compositionally biased region" description="Basic and acidic residues" evidence="1">
    <location>
        <begin position="79"/>
        <end position="89"/>
    </location>
</feature>
<name>A0A2M4D381_ANODA</name>
<evidence type="ECO:0000313" key="2">
    <source>
        <dbReference type="EMBL" id="MBW72015.1"/>
    </source>
</evidence>
<accession>A0A2M4D381</accession>
<dbReference type="EMBL" id="GGFL01007837">
    <property type="protein sequence ID" value="MBW72015.1"/>
    <property type="molecule type" value="Transcribed_RNA"/>
</dbReference>
<dbReference type="AlphaFoldDB" id="A0A2M4D381"/>
<protein>
    <submittedName>
        <fullName evidence="2">Putative secreted protein</fullName>
    </submittedName>
</protein>